<name>A0ABU3PGD0_9BURK</name>
<accession>A0ABU3PGD0</accession>
<reference evidence="1" key="1">
    <citation type="submission" date="2023-09" db="EMBL/GenBank/DDBJ databases">
        <title>Paucibacter sp. APW11 Genome sequencing and assembly.</title>
        <authorList>
            <person name="Kim I."/>
        </authorList>
    </citation>
    <scope>NUCLEOTIDE SEQUENCE</scope>
    <source>
        <strain evidence="1">APW11</strain>
    </source>
</reference>
<protein>
    <recommendedName>
        <fullName evidence="3">Transposase IS111A/IS1328/IS1533 N-terminal domain-containing protein</fullName>
    </recommendedName>
</protein>
<organism evidence="1 2">
    <name type="scientific">Roseateles aquae</name>
    <dbReference type="NCBI Taxonomy" id="3077235"/>
    <lineage>
        <taxon>Bacteria</taxon>
        <taxon>Pseudomonadati</taxon>
        <taxon>Pseudomonadota</taxon>
        <taxon>Betaproteobacteria</taxon>
        <taxon>Burkholderiales</taxon>
        <taxon>Sphaerotilaceae</taxon>
        <taxon>Roseateles</taxon>
    </lineage>
</organism>
<gene>
    <name evidence="1" type="ORF">RQP53_17215</name>
</gene>
<evidence type="ECO:0000313" key="2">
    <source>
        <dbReference type="Proteomes" id="UP001246372"/>
    </source>
</evidence>
<dbReference type="Proteomes" id="UP001246372">
    <property type="component" value="Unassembled WGS sequence"/>
</dbReference>
<sequence>MKAEQLIQTDAADAQGIWTASQQPGAKFVPIKSEAQQTVLALHRLRAQLMKMRIMQTKEIRLLYEFGVALPEGHLALRKGLPEVLRDADRKLERTAQTR</sequence>
<comment type="caution">
    <text evidence="1">The sequence shown here is derived from an EMBL/GenBank/DDBJ whole genome shotgun (WGS) entry which is preliminary data.</text>
</comment>
<keyword evidence="2" id="KW-1185">Reference proteome</keyword>
<proteinExistence type="predicted"/>
<evidence type="ECO:0000313" key="1">
    <source>
        <dbReference type="EMBL" id="MDT9001021.1"/>
    </source>
</evidence>
<evidence type="ECO:0008006" key="3">
    <source>
        <dbReference type="Google" id="ProtNLM"/>
    </source>
</evidence>
<dbReference type="RefSeq" id="WP_315651906.1">
    <property type="nucleotide sequence ID" value="NZ_JAVXZY010000007.1"/>
</dbReference>
<dbReference type="EMBL" id="JAVXZY010000007">
    <property type="protein sequence ID" value="MDT9001021.1"/>
    <property type="molecule type" value="Genomic_DNA"/>
</dbReference>